<comment type="caution">
    <text evidence="2">The sequence shown here is derived from an EMBL/GenBank/DDBJ whole genome shotgun (WGS) entry which is preliminary data.</text>
</comment>
<dbReference type="OrthoDB" id="435981at2759"/>
<evidence type="ECO:0000256" key="1">
    <source>
        <dbReference type="SAM" id="Coils"/>
    </source>
</evidence>
<gene>
    <name evidence="2" type="primary">psbJ</name>
    <name evidence="2" type="ORF">SNAT2548_LOCUS31261</name>
</gene>
<name>A0A812U7T6_9DINO</name>
<feature type="coiled-coil region" evidence="1">
    <location>
        <begin position="494"/>
        <end position="564"/>
    </location>
</feature>
<reference evidence="2" key="1">
    <citation type="submission" date="2021-02" db="EMBL/GenBank/DDBJ databases">
        <authorList>
            <person name="Dougan E. K."/>
            <person name="Rhodes N."/>
            <person name="Thang M."/>
            <person name="Chan C."/>
        </authorList>
    </citation>
    <scope>NUCLEOTIDE SEQUENCE</scope>
</reference>
<keyword evidence="1" id="KW-0175">Coiled coil</keyword>
<dbReference type="Proteomes" id="UP000604046">
    <property type="component" value="Unassembled WGS sequence"/>
</dbReference>
<sequence length="611" mass="68467">MKEQLESEAEEEADLMEKYNCWCKENGKEKEKAILEARASIKEWETRITELTAISSSLATEYKNLQEEVDRNEASLDESVALRKKQVAKFQEDEREMFNNLNAVRSAQVALNTSSFPSFLQRPPDASVRQLRAVAERQGDYLKSESRQQLMAFLQDPTSGSVRGVIDGLETDFDTSLKELHDEELQNKAAYEKLVSAKRKEIDSAKVQIATKKEEKTAADEERLQKKQAVKDAKGSVEEDLAFAKKVQEQCDAKGKEWDARQKLRSNEMQAVSKTIEILDSDESFDLFGRTMTPSFLQMTSKKGAAMPEQIYDKLLALGKSHDTRLVTLSLQAKVDGLAKVRKQIDAMVAALKEEQAAEVKKKDYCIEELQKNRLAAADKTREGEEFSAAAEDLKQKVKALDLQTAEVQAQVAGLKKQQKLAAQNREKENAEFQKTVQEQRQTQVLLKKALGVLAAFYNTKGEGSFLQKAHPKEPDTFGGYKKSSANNGVMMMLQQLIADAQEMEAESTAAEREAQKDYEDFGKETIASLATKDKELEDQAEQKAKLTERMVQARQSKKGAEAEVANLAGLEGDLHESCDFTVQNFDARQKARNDEVEALLEAKSNLSGAK</sequence>
<protein>
    <submittedName>
        <fullName evidence="2">PsbJ protein</fullName>
    </submittedName>
</protein>
<accession>A0A812U7T6</accession>
<evidence type="ECO:0000313" key="2">
    <source>
        <dbReference type="EMBL" id="CAE7556115.1"/>
    </source>
</evidence>
<organism evidence="2 3">
    <name type="scientific">Symbiodinium natans</name>
    <dbReference type="NCBI Taxonomy" id="878477"/>
    <lineage>
        <taxon>Eukaryota</taxon>
        <taxon>Sar</taxon>
        <taxon>Alveolata</taxon>
        <taxon>Dinophyceae</taxon>
        <taxon>Suessiales</taxon>
        <taxon>Symbiodiniaceae</taxon>
        <taxon>Symbiodinium</taxon>
    </lineage>
</organism>
<feature type="coiled-coil region" evidence="1">
    <location>
        <begin position="391"/>
        <end position="443"/>
    </location>
</feature>
<dbReference type="EMBL" id="CAJNDS010002647">
    <property type="protein sequence ID" value="CAE7556115.1"/>
    <property type="molecule type" value="Genomic_DNA"/>
</dbReference>
<evidence type="ECO:0000313" key="3">
    <source>
        <dbReference type="Proteomes" id="UP000604046"/>
    </source>
</evidence>
<keyword evidence="3" id="KW-1185">Reference proteome</keyword>
<feature type="coiled-coil region" evidence="1">
    <location>
        <begin position="180"/>
        <end position="222"/>
    </location>
</feature>
<feature type="coiled-coil region" evidence="1">
    <location>
        <begin position="48"/>
        <end position="82"/>
    </location>
</feature>
<dbReference type="AlphaFoldDB" id="A0A812U7T6"/>
<proteinExistence type="predicted"/>